<dbReference type="GO" id="GO:0003824">
    <property type="term" value="F:catalytic activity"/>
    <property type="evidence" value="ECO:0007669"/>
    <property type="project" value="InterPro"/>
</dbReference>
<dbReference type="InterPro" id="IPR058240">
    <property type="entry name" value="rSAM_sf"/>
</dbReference>
<keyword evidence="3" id="KW-0479">Metal-binding</keyword>
<keyword evidence="4" id="KW-0408">Iron</keyword>
<organism evidence="7 8">
    <name type="scientific">Candidatus Entotheonella gemina</name>
    <dbReference type="NCBI Taxonomy" id="1429439"/>
    <lineage>
        <taxon>Bacteria</taxon>
        <taxon>Pseudomonadati</taxon>
        <taxon>Nitrospinota/Tectimicrobiota group</taxon>
        <taxon>Candidatus Tectimicrobiota</taxon>
        <taxon>Candidatus Entotheonellia</taxon>
        <taxon>Candidatus Entotheonellales</taxon>
        <taxon>Candidatus Entotheonellaceae</taxon>
        <taxon>Candidatus Entotheonella</taxon>
    </lineage>
</organism>
<evidence type="ECO:0000256" key="5">
    <source>
        <dbReference type="ARBA" id="ARBA00023014"/>
    </source>
</evidence>
<dbReference type="SFLD" id="SFLDS00029">
    <property type="entry name" value="Radical_SAM"/>
    <property type="match status" value="1"/>
</dbReference>
<feature type="non-terminal residue" evidence="7">
    <location>
        <position position="198"/>
    </location>
</feature>
<dbReference type="GO" id="GO:0051536">
    <property type="term" value="F:iron-sulfur cluster binding"/>
    <property type="evidence" value="ECO:0007669"/>
    <property type="project" value="UniProtKB-KW"/>
</dbReference>
<keyword evidence="5" id="KW-0411">Iron-sulfur</keyword>
<gene>
    <name evidence="7" type="ORF">ETSY2_21730</name>
</gene>
<dbReference type="Proteomes" id="UP000019140">
    <property type="component" value="Unassembled WGS sequence"/>
</dbReference>
<dbReference type="GO" id="GO:0046872">
    <property type="term" value="F:metal ion binding"/>
    <property type="evidence" value="ECO:0007669"/>
    <property type="project" value="UniProtKB-KW"/>
</dbReference>
<evidence type="ECO:0000313" key="8">
    <source>
        <dbReference type="Proteomes" id="UP000019140"/>
    </source>
</evidence>
<evidence type="ECO:0000256" key="4">
    <source>
        <dbReference type="ARBA" id="ARBA00023004"/>
    </source>
</evidence>
<keyword evidence="8" id="KW-1185">Reference proteome</keyword>
<keyword evidence="2" id="KW-0949">S-adenosyl-L-methionine</keyword>
<evidence type="ECO:0000256" key="1">
    <source>
        <dbReference type="ARBA" id="ARBA00001966"/>
    </source>
</evidence>
<accession>W4M5N1</accession>
<dbReference type="PANTHER" id="PTHR11228">
    <property type="entry name" value="RADICAL SAM DOMAIN PROTEIN"/>
    <property type="match status" value="1"/>
</dbReference>
<reference evidence="7 8" key="1">
    <citation type="journal article" date="2014" name="Nature">
        <title>An environmental bacterial taxon with a large and distinct metabolic repertoire.</title>
        <authorList>
            <person name="Wilson M.C."/>
            <person name="Mori T."/>
            <person name="Ruckert C."/>
            <person name="Uria A.R."/>
            <person name="Helf M.J."/>
            <person name="Takada K."/>
            <person name="Gernert C."/>
            <person name="Steffens U.A."/>
            <person name="Heycke N."/>
            <person name="Schmitt S."/>
            <person name="Rinke C."/>
            <person name="Helfrich E.J."/>
            <person name="Brachmann A.O."/>
            <person name="Gurgui C."/>
            <person name="Wakimoto T."/>
            <person name="Kracht M."/>
            <person name="Crusemann M."/>
            <person name="Hentschel U."/>
            <person name="Abe I."/>
            <person name="Matsunaga S."/>
            <person name="Kalinowski J."/>
            <person name="Takeyama H."/>
            <person name="Piel J."/>
        </authorList>
    </citation>
    <scope>NUCLEOTIDE SEQUENCE [LARGE SCALE GENOMIC DNA]</scope>
    <source>
        <strain evidence="8">TSY2</strain>
    </source>
</reference>
<sequence length="198" mass="22002">MSISQQARSIVGSISSMIDPHLPLEIQHDIKLLWHPENLRAVLHGRPFDARPITMELDPTLDCNYACAFCTYGAWEKRTQTLAGLRYMGREEMEIILHRVAEGGVKGLIFTGGGEPFQNPHTPFGLEMAMHLGIQTGIFTNGSLLAPDMTDRVLAAAPQFLRISANAVTPPIYTRLHGLKDERIAQAVWENIRSTASR</sequence>
<name>W4M5N1_9BACT</name>
<dbReference type="SUPFAM" id="SSF102114">
    <property type="entry name" value="Radical SAM enzymes"/>
    <property type="match status" value="1"/>
</dbReference>
<dbReference type="CDD" id="cd01335">
    <property type="entry name" value="Radical_SAM"/>
    <property type="match status" value="1"/>
</dbReference>
<dbReference type="HOGENOM" id="CLU_1386752_0_0_7"/>
<dbReference type="AlphaFoldDB" id="W4M5N1"/>
<protein>
    <recommendedName>
        <fullName evidence="6">Radical SAM core domain-containing protein</fullName>
    </recommendedName>
</protein>
<dbReference type="EMBL" id="AZHX01000906">
    <property type="protein sequence ID" value="ETX05654.1"/>
    <property type="molecule type" value="Genomic_DNA"/>
</dbReference>
<dbReference type="Gene3D" id="3.20.20.70">
    <property type="entry name" value="Aldolase class I"/>
    <property type="match status" value="1"/>
</dbReference>
<evidence type="ECO:0000313" key="7">
    <source>
        <dbReference type="EMBL" id="ETX05654.1"/>
    </source>
</evidence>
<dbReference type="InterPro" id="IPR007197">
    <property type="entry name" value="rSAM"/>
</dbReference>
<comment type="cofactor">
    <cofactor evidence="1">
        <name>[4Fe-4S] cluster</name>
        <dbReference type="ChEBI" id="CHEBI:49883"/>
    </cofactor>
</comment>
<proteinExistence type="predicted"/>
<evidence type="ECO:0000256" key="2">
    <source>
        <dbReference type="ARBA" id="ARBA00022691"/>
    </source>
</evidence>
<dbReference type="PANTHER" id="PTHR11228:SF7">
    <property type="entry name" value="PQQA PEPTIDE CYCLASE"/>
    <property type="match status" value="1"/>
</dbReference>
<evidence type="ECO:0000256" key="3">
    <source>
        <dbReference type="ARBA" id="ARBA00022723"/>
    </source>
</evidence>
<feature type="domain" description="Radical SAM core" evidence="6">
    <location>
        <begin position="60"/>
        <end position="178"/>
    </location>
</feature>
<dbReference type="InterPro" id="IPR013785">
    <property type="entry name" value="Aldolase_TIM"/>
</dbReference>
<evidence type="ECO:0000259" key="6">
    <source>
        <dbReference type="Pfam" id="PF04055"/>
    </source>
</evidence>
<comment type="caution">
    <text evidence="7">The sequence shown here is derived from an EMBL/GenBank/DDBJ whole genome shotgun (WGS) entry which is preliminary data.</text>
</comment>
<dbReference type="InterPro" id="IPR050377">
    <property type="entry name" value="Radical_SAM_PqqE_MftC-like"/>
</dbReference>
<dbReference type="Pfam" id="PF04055">
    <property type="entry name" value="Radical_SAM"/>
    <property type="match status" value="1"/>
</dbReference>